<dbReference type="GO" id="GO:0004315">
    <property type="term" value="F:3-oxoacyl-[acyl-carrier-protein] synthase activity"/>
    <property type="evidence" value="ECO:0007669"/>
    <property type="project" value="TreeGrafter"/>
</dbReference>
<dbReference type="InterPro" id="IPR016039">
    <property type="entry name" value="Thiolase-like"/>
</dbReference>
<organism evidence="3 4">
    <name type="scientific">Lentzea fradiae</name>
    <dbReference type="NCBI Taxonomy" id="200378"/>
    <lineage>
        <taxon>Bacteria</taxon>
        <taxon>Bacillati</taxon>
        <taxon>Actinomycetota</taxon>
        <taxon>Actinomycetes</taxon>
        <taxon>Pseudonocardiales</taxon>
        <taxon>Pseudonocardiaceae</taxon>
        <taxon>Lentzea</taxon>
    </lineage>
</organism>
<reference evidence="4" key="1">
    <citation type="submission" date="2016-10" db="EMBL/GenBank/DDBJ databases">
        <authorList>
            <person name="Varghese N."/>
            <person name="Submissions S."/>
        </authorList>
    </citation>
    <scope>NUCLEOTIDE SEQUENCE [LARGE SCALE GENOMIC DNA]</scope>
    <source>
        <strain evidence="4">CGMCC 4.3506</strain>
    </source>
</reference>
<protein>
    <submittedName>
        <fullName evidence="3">3-oxoacyl-[acyl-carrier-protein] synthase II</fullName>
    </submittedName>
</protein>
<dbReference type="Gene3D" id="3.40.47.10">
    <property type="match status" value="1"/>
</dbReference>
<dbReference type="AlphaFoldDB" id="A0A1G7UTI1"/>
<dbReference type="EMBL" id="FNCC01000008">
    <property type="protein sequence ID" value="SDG50915.1"/>
    <property type="molecule type" value="Genomic_DNA"/>
</dbReference>
<feature type="domain" description="Beta-ketoacyl synthase-like N-terminal" evidence="2">
    <location>
        <begin position="5"/>
        <end position="226"/>
    </location>
</feature>
<dbReference type="GO" id="GO:0006633">
    <property type="term" value="P:fatty acid biosynthetic process"/>
    <property type="evidence" value="ECO:0007669"/>
    <property type="project" value="TreeGrafter"/>
</dbReference>
<dbReference type="Proteomes" id="UP000199623">
    <property type="component" value="Unassembled WGS sequence"/>
</dbReference>
<keyword evidence="4" id="KW-1185">Reference proteome</keyword>
<evidence type="ECO:0000313" key="3">
    <source>
        <dbReference type="EMBL" id="SDG50915.1"/>
    </source>
</evidence>
<gene>
    <name evidence="3" type="ORF">SAMN05216553_108409</name>
</gene>
<evidence type="ECO:0000259" key="2">
    <source>
        <dbReference type="Pfam" id="PF00109"/>
    </source>
</evidence>
<keyword evidence="1" id="KW-0808">Transferase</keyword>
<sequence>MTTAQRLVITAWSAVSPYGIGRKSFVDGVVTGAPTVTELDQERWQGPSGRGCLVPGFEIREVLGAKGTRKMDRVTALVVSTVGQLLADGGIGTGEDTALVLGSTMGSAQSIMDFTKDVLVRELPYLVDPAKMPNSVMNCAAGACAIWHGLKGPNTTLAGGQAAGLMALDYARRLLIHDRAAKVLVGAAEEYSAERAWLDRHSWPAETPDRVLGEGCAVLLVETADRALPASGRAPLAEVLATESRVYLEGDPSKVLVACVRSVLARAGVEADEVWAAVPSSVGDRGRDEREVVRSLFGSEVVDRVPTGDVLGDTGAASAALRIAAVLSVAEHSPEAAGKVALVTSADRYGTVACSLLRLA</sequence>
<dbReference type="RefSeq" id="WP_090051581.1">
    <property type="nucleotide sequence ID" value="NZ_FNCC01000008.1"/>
</dbReference>
<dbReference type="Pfam" id="PF00109">
    <property type="entry name" value="ketoacyl-synt"/>
    <property type="match status" value="1"/>
</dbReference>
<dbReference type="PANTHER" id="PTHR11712:SF336">
    <property type="entry name" value="3-OXOACYL-[ACYL-CARRIER-PROTEIN] SYNTHASE, MITOCHONDRIAL"/>
    <property type="match status" value="1"/>
</dbReference>
<dbReference type="InterPro" id="IPR014030">
    <property type="entry name" value="Ketoacyl_synth_N"/>
</dbReference>
<dbReference type="SUPFAM" id="SSF53901">
    <property type="entry name" value="Thiolase-like"/>
    <property type="match status" value="2"/>
</dbReference>
<dbReference type="OrthoDB" id="7061549at2"/>
<evidence type="ECO:0000313" key="4">
    <source>
        <dbReference type="Proteomes" id="UP000199623"/>
    </source>
</evidence>
<evidence type="ECO:0000256" key="1">
    <source>
        <dbReference type="ARBA" id="ARBA00022679"/>
    </source>
</evidence>
<dbReference type="InterPro" id="IPR000794">
    <property type="entry name" value="Beta-ketoacyl_synthase"/>
</dbReference>
<dbReference type="STRING" id="200378.SAMN05216553_108409"/>
<accession>A0A1G7UTI1</accession>
<name>A0A1G7UTI1_9PSEU</name>
<proteinExistence type="predicted"/>
<dbReference type="PANTHER" id="PTHR11712">
    <property type="entry name" value="POLYKETIDE SYNTHASE-RELATED"/>
    <property type="match status" value="1"/>
</dbReference>